<proteinExistence type="predicted"/>
<comment type="caution">
    <text evidence="1">The sequence shown here is derived from an EMBL/GenBank/DDBJ whole genome shotgun (WGS) entry which is preliminary data.</text>
</comment>
<gene>
    <name evidence="1" type="ORF">FWK35_00014372</name>
</gene>
<name>A0A6G0YS76_APHCR</name>
<sequence>MDSVSDRRVNVVGTLGGQNVRKNPKKVTEKWDFLRKTSFRPNRFFYIVSKLSFNFKLWGRFPMKNKHFPTVFKKIVKNKKKCDGKTGIFTQNQSSTKSFFSYGCNSKTHHCKYLKFSHNCYISTTTEIFN</sequence>
<protein>
    <submittedName>
        <fullName evidence="1">Uncharacterized protein</fullName>
    </submittedName>
</protein>
<dbReference type="EMBL" id="VUJU01002608">
    <property type="protein sequence ID" value="KAF0760682.1"/>
    <property type="molecule type" value="Genomic_DNA"/>
</dbReference>
<evidence type="ECO:0000313" key="1">
    <source>
        <dbReference type="EMBL" id="KAF0760682.1"/>
    </source>
</evidence>
<reference evidence="1 2" key="1">
    <citation type="submission" date="2019-08" db="EMBL/GenBank/DDBJ databases">
        <title>Whole genome of Aphis craccivora.</title>
        <authorList>
            <person name="Voronova N.V."/>
            <person name="Shulinski R.S."/>
            <person name="Bandarenka Y.V."/>
            <person name="Zhorov D.G."/>
            <person name="Warner D."/>
        </authorList>
    </citation>
    <scope>NUCLEOTIDE SEQUENCE [LARGE SCALE GENOMIC DNA]</scope>
    <source>
        <strain evidence="1">180601</strain>
        <tissue evidence="1">Whole Body</tissue>
    </source>
</reference>
<dbReference type="AlphaFoldDB" id="A0A6G0YS76"/>
<keyword evidence="2" id="KW-1185">Reference proteome</keyword>
<feature type="non-terminal residue" evidence="1">
    <location>
        <position position="130"/>
    </location>
</feature>
<evidence type="ECO:0000313" key="2">
    <source>
        <dbReference type="Proteomes" id="UP000478052"/>
    </source>
</evidence>
<organism evidence="1 2">
    <name type="scientific">Aphis craccivora</name>
    <name type="common">Cowpea aphid</name>
    <dbReference type="NCBI Taxonomy" id="307492"/>
    <lineage>
        <taxon>Eukaryota</taxon>
        <taxon>Metazoa</taxon>
        <taxon>Ecdysozoa</taxon>
        <taxon>Arthropoda</taxon>
        <taxon>Hexapoda</taxon>
        <taxon>Insecta</taxon>
        <taxon>Pterygota</taxon>
        <taxon>Neoptera</taxon>
        <taxon>Paraneoptera</taxon>
        <taxon>Hemiptera</taxon>
        <taxon>Sternorrhyncha</taxon>
        <taxon>Aphidomorpha</taxon>
        <taxon>Aphidoidea</taxon>
        <taxon>Aphididae</taxon>
        <taxon>Aphidini</taxon>
        <taxon>Aphis</taxon>
        <taxon>Aphis</taxon>
    </lineage>
</organism>
<dbReference type="Proteomes" id="UP000478052">
    <property type="component" value="Unassembled WGS sequence"/>
</dbReference>
<accession>A0A6G0YS76</accession>